<dbReference type="InterPro" id="IPR039424">
    <property type="entry name" value="SBP_5"/>
</dbReference>
<protein>
    <recommendedName>
        <fullName evidence="1">Solute-binding protein family 5 domain-containing protein</fullName>
    </recommendedName>
</protein>
<dbReference type="SUPFAM" id="SSF53850">
    <property type="entry name" value="Periplasmic binding protein-like II"/>
    <property type="match status" value="1"/>
</dbReference>
<dbReference type="Gene3D" id="3.10.105.10">
    <property type="entry name" value="Dipeptide-binding Protein, Domain 3"/>
    <property type="match status" value="1"/>
</dbReference>
<dbReference type="RefSeq" id="WP_284253661.1">
    <property type="nucleotide sequence ID" value="NZ_BSVB01000001.1"/>
</dbReference>
<dbReference type="PANTHER" id="PTHR30290">
    <property type="entry name" value="PERIPLASMIC BINDING COMPONENT OF ABC TRANSPORTER"/>
    <property type="match status" value="1"/>
</dbReference>
<reference evidence="3" key="1">
    <citation type="journal article" date="2019" name="Int. J. Syst. Evol. Microbiol.">
        <title>The Global Catalogue of Microorganisms (GCM) 10K type strain sequencing project: providing services to taxonomists for standard genome sequencing and annotation.</title>
        <authorList>
            <consortium name="The Broad Institute Genomics Platform"/>
            <consortium name="The Broad Institute Genome Sequencing Center for Infectious Disease"/>
            <person name="Wu L."/>
            <person name="Ma J."/>
        </authorList>
    </citation>
    <scope>NUCLEOTIDE SEQUENCE [LARGE SCALE GENOMIC DNA]</scope>
    <source>
        <strain evidence="3">NBRC 108894</strain>
    </source>
</reference>
<accession>A0ABQ6K370</accession>
<organism evidence="2 3">
    <name type="scientific">Pseudolysinimonas kribbensis</name>
    <dbReference type="NCBI Taxonomy" id="433641"/>
    <lineage>
        <taxon>Bacteria</taxon>
        <taxon>Bacillati</taxon>
        <taxon>Actinomycetota</taxon>
        <taxon>Actinomycetes</taxon>
        <taxon>Micrococcales</taxon>
        <taxon>Microbacteriaceae</taxon>
        <taxon>Pseudolysinimonas</taxon>
    </lineage>
</organism>
<dbReference type="CDD" id="cd00995">
    <property type="entry name" value="PBP2_NikA_DppA_OppA_like"/>
    <property type="match status" value="1"/>
</dbReference>
<sequence length="341" mass="36855">MLGSADKAGLLTNEFFNLPNVGMGPYTMTKFTPDQEVDLKKNPHFREPVGIDKLYLKMLTSDVAEAQLQTGELDLAQVAPADLATVQAMSGVKVSSAPSAGFLRIVSNDEKFPAAVRRALLTAIDRKTLIKTIYGGKADLVNSSFLTKWALPSDLDTYAFDEAKAKSMLQASGFDFSKTYSFEWVAGTADRDQAINVILQEWQAIGVNIKAKQVDGATQLADIKSKAYDFTFSGGGTYTMDPATSLAFLLTSNAYPAGGNVGYYSNPDFDALASKAAGTVAKADSAPIWKQAAKIENKDVAEIWLYDPQTVWAASSKLQNFTAYGDFTNAFADAYKWKIGG</sequence>
<keyword evidence="3" id="KW-1185">Reference proteome</keyword>
<gene>
    <name evidence="2" type="ORF">GCM10025881_15930</name>
</gene>
<feature type="domain" description="Solute-binding protein family 5" evidence="1">
    <location>
        <begin position="15"/>
        <end position="254"/>
    </location>
</feature>
<dbReference type="Gene3D" id="3.40.190.10">
    <property type="entry name" value="Periplasmic binding protein-like II"/>
    <property type="match status" value="1"/>
</dbReference>
<comment type="caution">
    <text evidence="2">The sequence shown here is derived from an EMBL/GenBank/DDBJ whole genome shotgun (WGS) entry which is preliminary data.</text>
</comment>
<dbReference type="InterPro" id="IPR000914">
    <property type="entry name" value="SBP_5_dom"/>
</dbReference>
<dbReference type="EMBL" id="BSVB01000001">
    <property type="protein sequence ID" value="GMA94769.1"/>
    <property type="molecule type" value="Genomic_DNA"/>
</dbReference>
<evidence type="ECO:0000259" key="1">
    <source>
        <dbReference type="Pfam" id="PF00496"/>
    </source>
</evidence>
<name>A0ABQ6K370_9MICO</name>
<dbReference type="Pfam" id="PF00496">
    <property type="entry name" value="SBP_bac_5"/>
    <property type="match status" value="1"/>
</dbReference>
<dbReference type="Proteomes" id="UP001157034">
    <property type="component" value="Unassembled WGS sequence"/>
</dbReference>
<proteinExistence type="predicted"/>
<evidence type="ECO:0000313" key="3">
    <source>
        <dbReference type="Proteomes" id="UP001157034"/>
    </source>
</evidence>
<evidence type="ECO:0000313" key="2">
    <source>
        <dbReference type="EMBL" id="GMA94769.1"/>
    </source>
</evidence>